<dbReference type="Pfam" id="PF05076">
    <property type="entry name" value="SUFU"/>
    <property type="match status" value="1"/>
</dbReference>
<dbReference type="InterPro" id="IPR020941">
    <property type="entry name" value="SUFU-like_domain"/>
</dbReference>
<comment type="caution">
    <text evidence="2">The sequence shown here is derived from an EMBL/GenBank/DDBJ whole genome shotgun (WGS) entry which is preliminary data.</text>
</comment>
<gene>
    <name evidence="2" type="ORF">GCM10022214_34820</name>
</gene>
<organism evidence="2 3">
    <name type="scientific">Actinomadura miaoliensis</name>
    <dbReference type="NCBI Taxonomy" id="430685"/>
    <lineage>
        <taxon>Bacteria</taxon>
        <taxon>Bacillati</taxon>
        <taxon>Actinomycetota</taxon>
        <taxon>Actinomycetes</taxon>
        <taxon>Streptosporangiales</taxon>
        <taxon>Thermomonosporaceae</taxon>
        <taxon>Actinomadura</taxon>
    </lineage>
</organism>
<sequence length="394" mass="43228">MGATCLRTALCAAKVSIMSVLRRGSSTAATTVLSEVSPYGSRRLVIESDGVVTAAYLKDVRGNVVGAAWVANHQAAPVEQDRARVDAGLAPLMPASHVRHPEGRKPLQADSLEVVWFEEGDGVAVLEAGEPLCVIPGWSDMSRGIPGYSRDMKRQSPFAFPLDDEIDEFTPRVKRAREHWEVCAKDGSWADFQQSILGHLLQRLGPGGHYWHDVGRQHPGGKSGVAPTVGVSERPAQEGRDFTVLSTVGMSRQRMPTIELYEDDVSPHSRIELAVATTLPSQRAGSIFPWLSQYPWRSVTWFAPGDVVKWYHEAHTFPLNTEGSQWEGVLLLEDPSRLAGPVPPGLTGLSIGGDHVRWLWLVPITAEEHRYAKNEGSDALVRRLAQQGRSWVVS</sequence>
<name>A0ABP7VUI8_9ACTN</name>
<accession>A0ABP7VUI8</accession>
<dbReference type="Proteomes" id="UP001500683">
    <property type="component" value="Unassembled WGS sequence"/>
</dbReference>
<dbReference type="InterPro" id="IPR037181">
    <property type="entry name" value="SUFU_N"/>
</dbReference>
<dbReference type="EMBL" id="BAAAZG010000020">
    <property type="protein sequence ID" value="GAA4074878.1"/>
    <property type="molecule type" value="Genomic_DNA"/>
</dbReference>
<feature type="domain" description="Suppressor of fused-like" evidence="1">
    <location>
        <begin position="235"/>
        <end position="393"/>
    </location>
</feature>
<evidence type="ECO:0000259" key="1">
    <source>
        <dbReference type="Pfam" id="PF05076"/>
    </source>
</evidence>
<protein>
    <submittedName>
        <fullName evidence="2">Suppressor of fused domain protein</fullName>
    </submittedName>
</protein>
<dbReference type="SUPFAM" id="SSF103359">
    <property type="entry name" value="Suppressor of Fused, N-terminal domain"/>
    <property type="match status" value="1"/>
</dbReference>
<evidence type="ECO:0000313" key="2">
    <source>
        <dbReference type="EMBL" id="GAA4074878.1"/>
    </source>
</evidence>
<reference evidence="3" key="1">
    <citation type="journal article" date="2019" name="Int. J. Syst. Evol. Microbiol.">
        <title>The Global Catalogue of Microorganisms (GCM) 10K type strain sequencing project: providing services to taxonomists for standard genome sequencing and annotation.</title>
        <authorList>
            <consortium name="The Broad Institute Genomics Platform"/>
            <consortium name="The Broad Institute Genome Sequencing Center for Infectious Disease"/>
            <person name="Wu L."/>
            <person name="Ma J."/>
        </authorList>
    </citation>
    <scope>NUCLEOTIDE SEQUENCE [LARGE SCALE GENOMIC DNA]</scope>
    <source>
        <strain evidence="3">JCM 16702</strain>
    </source>
</reference>
<evidence type="ECO:0000313" key="3">
    <source>
        <dbReference type="Proteomes" id="UP001500683"/>
    </source>
</evidence>
<proteinExistence type="predicted"/>
<keyword evidence="3" id="KW-1185">Reference proteome</keyword>